<reference evidence="7 8" key="1">
    <citation type="journal article" date="2023" name="Commun. Biol.">
        <title>Genome analysis of Parmales, the sister group of diatoms, reveals the evolutionary specialization of diatoms from phago-mixotrophs to photoautotrophs.</title>
        <authorList>
            <person name="Ban H."/>
            <person name="Sato S."/>
            <person name="Yoshikawa S."/>
            <person name="Yamada K."/>
            <person name="Nakamura Y."/>
            <person name="Ichinomiya M."/>
            <person name="Sato N."/>
            <person name="Blanc-Mathieu R."/>
            <person name="Endo H."/>
            <person name="Kuwata A."/>
            <person name="Ogata H."/>
        </authorList>
    </citation>
    <scope>NUCLEOTIDE SEQUENCE [LARGE SCALE GENOMIC DNA]</scope>
</reference>
<feature type="transmembrane region" description="Helical" evidence="5">
    <location>
        <begin position="251"/>
        <end position="269"/>
    </location>
</feature>
<keyword evidence="8" id="KW-1185">Reference proteome</keyword>
<evidence type="ECO:0000313" key="7">
    <source>
        <dbReference type="EMBL" id="GMI37088.1"/>
    </source>
</evidence>
<dbReference type="InterPro" id="IPR013057">
    <property type="entry name" value="AA_transpt_TM"/>
</dbReference>
<comment type="caution">
    <text evidence="7">The sequence shown here is derived from an EMBL/GenBank/DDBJ whole genome shotgun (WGS) entry which is preliminary data.</text>
</comment>
<keyword evidence="2 5" id="KW-0812">Transmembrane</keyword>
<accession>A0ABQ6MZN2</accession>
<evidence type="ECO:0000256" key="2">
    <source>
        <dbReference type="ARBA" id="ARBA00022692"/>
    </source>
</evidence>
<feature type="domain" description="Amino acid transporter transmembrane" evidence="6">
    <location>
        <begin position="30"/>
        <end position="300"/>
    </location>
</feature>
<evidence type="ECO:0000259" key="6">
    <source>
        <dbReference type="Pfam" id="PF01490"/>
    </source>
</evidence>
<feature type="transmembrane region" description="Helical" evidence="5">
    <location>
        <begin position="59"/>
        <end position="80"/>
    </location>
</feature>
<comment type="subcellular location">
    <subcellularLocation>
        <location evidence="1">Membrane</location>
    </subcellularLocation>
</comment>
<feature type="transmembrane region" description="Helical" evidence="5">
    <location>
        <begin position="185"/>
        <end position="203"/>
    </location>
</feature>
<organism evidence="7 8">
    <name type="scientific">Tetraparma gracilis</name>
    <dbReference type="NCBI Taxonomy" id="2962635"/>
    <lineage>
        <taxon>Eukaryota</taxon>
        <taxon>Sar</taxon>
        <taxon>Stramenopiles</taxon>
        <taxon>Ochrophyta</taxon>
        <taxon>Bolidophyceae</taxon>
        <taxon>Parmales</taxon>
        <taxon>Triparmaceae</taxon>
        <taxon>Tetraparma</taxon>
    </lineage>
</organism>
<gene>
    <name evidence="7" type="ORF">TeGR_g13461</name>
</gene>
<sequence>MPSESSSLLPPGSPPPSVGISSGGLAGGIGFVGSLAIAVNNLTGPGMLDLPATFQKSGLVPSSLCILAISLLSSLTSLALSSSIARMPGNASFSQPVEYSAAASHYLGRSSFAFTQVLFALCVLSQAVASIISTSQVVDAFVATSLGETYALSFPGLEAVSWAGGDCDDGGAECLPFSPSSYSPFILTLGYAITTVALLPLCLMDLKENVAAQLLSFGLLLLFLAEFVWSFSSSGFHAANINLWGTEWKELLGVVLFNFSLTATIPAWLHEKERGLGPGRVVWASNAIVVVLYILIGVTGSMSVSHIPDNFLAYLSAGHQGKATQFCANM</sequence>
<protein>
    <recommendedName>
        <fullName evidence="6">Amino acid transporter transmembrane domain-containing protein</fullName>
    </recommendedName>
</protein>
<feature type="transmembrane region" description="Helical" evidence="5">
    <location>
        <begin position="210"/>
        <end position="231"/>
    </location>
</feature>
<feature type="transmembrane region" description="Helical" evidence="5">
    <location>
        <begin position="112"/>
        <end position="132"/>
    </location>
</feature>
<feature type="transmembrane region" description="Helical" evidence="5">
    <location>
        <begin position="281"/>
        <end position="302"/>
    </location>
</feature>
<dbReference type="EMBL" id="BRYB01000762">
    <property type="protein sequence ID" value="GMI37088.1"/>
    <property type="molecule type" value="Genomic_DNA"/>
</dbReference>
<keyword evidence="3 5" id="KW-1133">Transmembrane helix</keyword>
<feature type="transmembrane region" description="Helical" evidence="5">
    <location>
        <begin position="20"/>
        <end position="39"/>
    </location>
</feature>
<keyword evidence="4 5" id="KW-0472">Membrane</keyword>
<evidence type="ECO:0000256" key="1">
    <source>
        <dbReference type="ARBA" id="ARBA00004370"/>
    </source>
</evidence>
<dbReference type="Pfam" id="PF01490">
    <property type="entry name" value="Aa_trans"/>
    <property type="match status" value="1"/>
</dbReference>
<dbReference type="Proteomes" id="UP001165060">
    <property type="component" value="Unassembled WGS sequence"/>
</dbReference>
<feature type="non-terminal residue" evidence="7">
    <location>
        <position position="330"/>
    </location>
</feature>
<evidence type="ECO:0000313" key="8">
    <source>
        <dbReference type="Proteomes" id="UP001165060"/>
    </source>
</evidence>
<evidence type="ECO:0000256" key="5">
    <source>
        <dbReference type="SAM" id="Phobius"/>
    </source>
</evidence>
<evidence type="ECO:0000256" key="3">
    <source>
        <dbReference type="ARBA" id="ARBA00022989"/>
    </source>
</evidence>
<name>A0ABQ6MZN2_9STRA</name>
<proteinExistence type="predicted"/>
<dbReference type="PANTHER" id="PTHR16189">
    <property type="entry name" value="TRANSMEMBRANE PROTEIN 104-RELATED"/>
    <property type="match status" value="1"/>
</dbReference>
<dbReference type="PANTHER" id="PTHR16189:SF3">
    <property type="entry name" value="AMINO ACID TRANSPORTER TRANSMEMBRANE DOMAIN-CONTAINING PROTEIN"/>
    <property type="match status" value="1"/>
</dbReference>
<evidence type="ECO:0000256" key="4">
    <source>
        <dbReference type="ARBA" id="ARBA00023136"/>
    </source>
</evidence>